<dbReference type="OrthoDB" id="9780956at2"/>
<evidence type="ECO:0000256" key="2">
    <source>
        <dbReference type="ARBA" id="ARBA00023080"/>
    </source>
</evidence>
<dbReference type="InterPro" id="IPR011962">
    <property type="entry name" value="dCTP_deaminase"/>
</dbReference>
<dbReference type="GO" id="GO:0008829">
    <property type="term" value="F:dCTP deaminase activity"/>
    <property type="evidence" value="ECO:0007669"/>
    <property type="project" value="UniProtKB-EC"/>
</dbReference>
<gene>
    <name evidence="3" type="primary">dcd</name>
    <name evidence="3" type="ORF">D3272_00935</name>
</gene>
<reference evidence="3 4" key="1">
    <citation type="submission" date="2018-09" db="EMBL/GenBank/DDBJ databases">
        <authorList>
            <person name="Grouzdev D.S."/>
            <person name="Krutkina M.S."/>
        </authorList>
    </citation>
    <scope>NUCLEOTIDE SEQUENCE [LARGE SCALE GENOMIC DNA]</scope>
    <source>
        <strain evidence="3 4">RmlP001</strain>
    </source>
</reference>
<dbReference type="Pfam" id="PF22769">
    <property type="entry name" value="DCD"/>
    <property type="match status" value="1"/>
</dbReference>
<dbReference type="GO" id="GO:0015949">
    <property type="term" value="P:nucleobase-containing small molecule interconversion"/>
    <property type="evidence" value="ECO:0007669"/>
    <property type="project" value="TreeGrafter"/>
</dbReference>
<name>A0A4V1RJ90_9HYPH</name>
<dbReference type="PANTHER" id="PTHR42680">
    <property type="entry name" value="DCTP DEAMINASE"/>
    <property type="match status" value="1"/>
</dbReference>
<dbReference type="Gene3D" id="2.70.40.10">
    <property type="match status" value="1"/>
</dbReference>
<dbReference type="GO" id="GO:0006229">
    <property type="term" value="P:dUTP biosynthetic process"/>
    <property type="evidence" value="ECO:0007669"/>
    <property type="project" value="InterPro"/>
</dbReference>
<protein>
    <submittedName>
        <fullName evidence="3">dCTP deaminase</fullName>
        <ecNumber evidence="3">3.5.4.13</ecNumber>
    </submittedName>
</protein>
<keyword evidence="1 3" id="KW-0378">Hydrolase</keyword>
<dbReference type="SUPFAM" id="SSF51283">
    <property type="entry name" value="dUTPase-like"/>
    <property type="match status" value="1"/>
</dbReference>
<dbReference type="EC" id="3.5.4.13" evidence="3"/>
<dbReference type="InterPro" id="IPR033704">
    <property type="entry name" value="dUTPase_trimeric"/>
</dbReference>
<keyword evidence="4" id="KW-1185">Reference proteome</keyword>
<evidence type="ECO:0000256" key="1">
    <source>
        <dbReference type="ARBA" id="ARBA00022801"/>
    </source>
</evidence>
<dbReference type="PANTHER" id="PTHR42680:SF3">
    <property type="entry name" value="DCTP DEAMINASE"/>
    <property type="match status" value="1"/>
</dbReference>
<keyword evidence="2" id="KW-0546">Nucleotide metabolism</keyword>
<evidence type="ECO:0000313" key="3">
    <source>
        <dbReference type="EMBL" id="RYB07730.1"/>
    </source>
</evidence>
<sequence length="186" mass="20906">MILTDREIRLALQLKTLKIDPPPANEAFASTSVDLTLDPSISEFRTSATDSHFDPGRQDYPIEKVLGEQTFRINIDERGRYELEPKKLILAWTTEYVDLRESPRLAARVEGKSSLGRLGLAIHVTAPTIHAGFNGRIRLEIINHGHLPIRLRSGMKICQLIFEQTLGTPEKGYEGRFAGQSVDRTV</sequence>
<dbReference type="InterPro" id="IPR036157">
    <property type="entry name" value="dUTPase-like_sf"/>
</dbReference>
<reference evidence="3 4" key="2">
    <citation type="submission" date="2019-02" db="EMBL/GenBank/DDBJ databases">
        <title>'Lichenibacterium ramalinii' gen. nov. sp. nov., 'Lichenibacterium minor' gen. nov. sp. nov.</title>
        <authorList>
            <person name="Pankratov T."/>
        </authorList>
    </citation>
    <scope>NUCLEOTIDE SEQUENCE [LARGE SCALE GENOMIC DNA]</scope>
    <source>
        <strain evidence="3 4">RmlP001</strain>
    </source>
</reference>
<dbReference type="EMBL" id="QYBC01000001">
    <property type="protein sequence ID" value="RYB07730.1"/>
    <property type="molecule type" value="Genomic_DNA"/>
</dbReference>
<dbReference type="AlphaFoldDB" id="A0A4V1RJ90"/>
<organism evidence="3 4">
    <name type="scientific">Lichenibacterium ramalinae</name>
    <dbReference type="NCBI Taxonomy" id="2316527"/>
    <lineage>
        <taxon>Bacteria</taxon>
        <taxon>Pseudomonadati</taxon>
        <taxon>Pseudomonadota</taxon>
        <taxon>Alphaproteobacteria</taxon>
        <taxon>Hyphomicrobiales</taxon>
        <taxon>Lichenihabitantaceae</taxon>
        <taxon>Lichenibacterium</taxon>
    </lineage>
</organism>
<accession>A0A4V1RJ90</accession>
<dbReference type="NCBIfam" id="TIGR02274">
    <property type="entry name" value="dCTP_deam"/>
    <property type="match status" value="1"/>
</dbReference>
<dbReference type="RefSeq" id="WP_129217199.1">
    <property type="nucleotide sequence ID" value="NZ_QYBC01000001.1"/>
</dbReference>
<proteinExistence type="predicted"/>
<evidence type="ECO:0000313" key="4">
    <source>
        <dbReference type="Proteomes" id="UP000289411"/>
    </source>
</evidence>
<dbReference type="CDD" id="cd07557">
    <property type="entry name" value="trimeric_dUTPase"/>
    <property type="match status" value="1"/>
</dbReference>
<comment type="caution">
    <text evidence="3">The sequence shown here is derived from an EMBL/GenBank/DDBJ whole genome shotgun (WGS) entry which is preliminary data.</text>
</comment>
<dbReference type="Proteomes" id="UP000289411">
    <property type="component" value="Unassembled WGS sequence"/>
</dbReference>